<dbReference type="RefSeq" id="WP_089330373.1">
    <property type="nucleotide sequence ID" value="NZ_FZOR01000050.1"/>
</dbReference>
<evidence type="ECO:0000256" key="3">
    <source>
        <dbReference type="SAM" id="MobiDB-lite"/>
    </source>
</evidence>
<dbReference type="InterPro" id="IPR020806">
    <property type="entry name" value="PKS_PP-bd"/>
</dbReference>
<dbReference type="SUPFAM" id="SSF56801">
    <property type="entry name" value="Acetyl-CoA synthetase-like"/>
    <property type="match status" value="1"/>
</dbReference>
<proteinExistence type="predicted"/>
<sequence>MTEPGIGGHAPGDDLAGELRRHAARLLPAAMVPSIIVELPELPRTPGGKLDRAALPRPDAAPASAGGEPGDEREAAIAEIFAEVLGLPAVGADDDFFRLGGTSVHVVRALARMSGRFGTRVPPLRFFQEPTVRRLARVLREGAAS</sequence>
<reference evidence="5 6" key="1">
    <citation type="submission" date="2017-06" db="EMBL/GenBank/DDBJ databases">
        <authorList>
            <person name="Kim H.J."/>
            <person name="Triplett B.A."/>
        </authorList>
    </citation>
    <scope>NUCLEOTIDE SEQUENCE [LARGE SCALE GENOMIC DNA]</scope>
    <source>
        <strain evidence="5 6">DSM 44715</strain>
    </source>
</reference>
<keyword evidence="2" id="KW-0597">Phosphoprotein</keyword>
<dbReference type="Gene3D" id="3.30.300.30">
    <property type="match status" value="1"/>
</dbReference>
<evidence type="ECO:0000256" key="2">
    <source>
        <dbReference type="ARBA" id="ARBA00022553"/>
    </source>
</evidence>
<protein>
    <submittedName>
        <fullName evidence="5">Phosphopantetheine attachment site</fullName>
    </submittedName>
</protein>
<feature type="region of interest" description="Disordered" evidence="3">
    <location>
        <begin position="41"/>
        <end position="72"/>
    </location>
</feature>
<dbReference type="SUPFAM" id="SSF47336">
    <property type="entry name" value="ACP-like"/>
    <property type="match status" value="1"/>
</dbReference>
<evidence type="ECO:0000256" key="1">
    <source>
        <dbReference type="ARBA" id="ARBA00022450"/>
    </source>
</evidence>
<dbReference type="GO" id="GO:0044550">
    <property type="term" value="P:secondary metabolite biosynthetic process"/>
    <property type="evidence" value="ECO:0007669"/>
    <property type="project" value="TreeGrafter"/>
</dbReference>
<name>A0A239NUS4_9ACTN</name>
<organism evidence="5 6">
    <name type="scientific">Actinomadura meyerae</name>
    <dbReference type="NCBI Taxonomy" id="240840"/>
    <lineage>
        <taxon>Bacteria</taxon>
        <taxon>Bacillati</taxon>
        <taxon>Actinomycetota</taxon>
        <taxon>Actinomycetes</taxon>
        <taxon>Streptosporangiales</taxon>
        <taxon>Thermomonosporaceae</taxon>
        <taxon>Actinomadura</taxon>
    </lineage>
</organism>
<evidence type="ECO:0000313" key="6">
    <source>
        <dbReference type="Proteomes" id="UP000198318"/>
    </source>
</evidence>
<dbReference type="Pfam" id="PF00550">
    <property type="entry name" value="PP-binding"/>
    <property type="match status" value="1"/>
</dbReference>
<dbReference type="AlphaFoldDB" id="A0A239NUS4"/>
<dbReference type="Proteomes" id="UP000198318">
    <property type="component" value="Unassembled WGS sequence"/>
</dbReference>
<dbReference type="InterPro" id="IPR045851">
    <property type="entry name" value="AMP-bd_C_sf"/>
</dbReference>
<dbReference type="PANTHER" id="PTHR45527">
    <property type="entry name" value="NONRIBOSOMAL PEPTIDE SYNTHETASE"/>
    <property type="match status" value="1"/>
</dbReference>
<keyword evidence="1" id="KW-0596">Phosphopantetheine</keyword>
<dbReference type="PANTHER" id="PTHR45527:SF1">
    <property type="entry name" value="FATTY ACID SYNTHASE"/>
    <property type="match status" value="1"/>
</dbReference>
<dbReference type="EMBL" id="FZOR01000050">
    <property type="protein sequence ID" value="SNT58671.1"/>
    <property type="molecule type" value="Genomic_DNA"/>
</dbReference>
<dbReference type="PROSITE" id="PS50075">
    <property type="entry name" value="CARRIER"/>
    <property type="match status" value="1"/>
</dbReference>
<accession>A0A239NUS4</accession>
<dbReference type="GO" id="GO:0031177">
    <property type="term" value="F:phosphopantetheine binding"/>
    <property type="evidence" value="ECO:0007669"/>
    <property type="project" value="InterPro"/>
</dbReference>
<dbReference type="InterPro" id="IPR009081">
    <property type="entry name" value="PP-bd_ACP"/>
</dbReference>
<gene>
    <name evidence="5" type="ORF">SAMN05443665_105035</name>
</gene>
<dbReference type="OrthoDB" id="2472181at2"/>
<dbReference type="GO" id="GO:0005737">
    <property type="term" value="C:cytoplasm"/>
    <property type="evidence" value="ECO:0007669"/>
    <property type="project" value="TreeGrafter"/>
</dbReference>
<feature type="domain" description="Carrier" evidence="4">
    <location>
        <begin position="68"/>
        <end position="143"/>
    </location>
</feature>
<dbReference type="InterPro" id="IPR036736">
    <property type="entry name" value="ACP-like_sf"/>
</dbReference>
<keyword evidence="6" id="KW-1185">Reference proteome</keyword>
<evidence type="ECO:0000259" key="4">
    <source>
        <dbReference type="PROSITE" id="PS50075"/>
    </source>
</evidence>
<evidence type="ECO:0000313" key="5">
    <source>
        <dbReference type="EMBL" id="SNT58671.1"/>
    </source>
</evidence>
<dbReference type="InterPro" id="IPR029058">
    <property type="entry name" value="AB_hydrolase_fold"/>
</dbReference>
<dbReference type="SMART" id="SM00823">
    <property type="entry name" value="PKS_PP"/>
    <property type="match status" value="1"/>
</dbReference>
<dbReference type="Gene3D" id="3.40.50.1820">
    <property type="entry name" value="alpha/beta hydrolase"/>
    <property type="match status" value="1"/>
</dbReference>
<dbReference type="GO" id="GO:0043041">
    <property type="term" value="P:amino acid activation for nonribosomal peptide biosynthetic process"/>
    <property type="evidence" value="ECO:0007669"/>
    <property type="project" value="TreeGrafter"/>
</dbReference>